<evidence type="ECO:0000259" key="4">
    <source>
        <dbReference type="SMART" id="SM00922"/>
    </source>
</evidence>
<comment type="pathway">
    <text evidence="2">Carbohydrate acid metabolism; D-glucarate degradation; 2,5-dioxopentanoate from D-glucarate: step 1/2.</text>
</comment>
<protein>
    <recommendedName>
        <fullName evidence="3">glucarate dehydratase</fullName>
        <ecNumber evidence="3">4.2.1.40</ecNumber>
    </recommendedName>
</protein>
<dbReference type="EC" id="4.2.1.40" evidence="3"/>
<sequence length="387" mass="42753">VSIIRRITVQAYTYQLEDFGPTIYTYTSGVSMEVSKFVVTVETEDGVQGSYAPHFGATQHALAQVNAMAPGLIGQRAEQRELIFERLKLDFRHFDKTGIGALDTALWDLAGKKHGASISTMLGGYRERLPVYASTTPGQKTPGGLDSIEKYADFAQYCRERGIPAFKIHSFFDGDPKTEIGIMKAVRERVGDSMKLMTDPASSLPSFMAAVEVGRACDDLNFFWFEDPYRDASSSANAQKRLRGFIQTPMLVAEHIRGFEQKADFVLSGGTDIMHIDPELDGGITGTIKLAHFCDAIGMEVQLHTAGPMHRHCMSAIFNTHFYELGLVNPDRAWNGLQPPIYADDYGDRVEDVGADGCVPVPVGPGLGVTYDWDKIKAWETGRMVFE</sequence>
<evidence type="ECO:0000256" key="1">
    <source>
        <dbReference type="ARBA" id="ARBA00001426"/>
    </source>
</evidence>
<gene>
    <name evidence="5" type="ORF">METZ01_LOCUS119510</name>
</gene>
<dbReference type="InterPro" id="IPR013341">
    <property type="entry name" value="Mandelate_racemase_N_dom"/>
</dbReference>
<feature type="non-terminal residue" evidence="5">
    <location>
        <position position="1"/>
    </location>
</feature>
<evidence type="ECO:0000256" key="2">
    <source>
        <dbReference type="ARBA" id="ARBA00005183"/>
    </source>
</evidence>
<evidence type="ECO:0000256" key="3">
    <source>
        <dbReference type="ARBA" id="ARBA00011973"/>
    </source>
</evidence>
<dbReference type="InterPro" id="IPR036849">
    <property type="entry name" value="Enolase-like_C_sf"/>
</dbReference>
<dbReference type="AlphaFoldDB" id="A0A381XPE8"/>
<name>A0A381XPE8_9ZZZZ</name>
<dbReference type="PANTHER" id="PTHR48080:SF4">
    <property type="entry name" value="GLUCARATE DEHYDRATASE"/>
    <property type="match status" value="1"/>
</dbReference>
<dbReference type="SUPFAM" id="SSF51604">
    <property type="entry name" value="Enolase C-terminal domain-like"/>
    <property type="match status" value="1"/>
</dbReference>
<dbReference type="PANTHER" id="PTHR48080">
    <property type="entry name" value="D-GALACTONATE DEHYDRATASE-RELATED"/>
    <property type="match status" value="1"/>
</dbReference>
<dbReference type="InterPro" id="IPR034593">
    <property type="entry name" value="DgoD-like"/>
</dbReference>
<dbReference type="GO" id="GO:0008872">
    <property type="term" value="F:glucarate dehydratase activity"/>
    <property type="evidence" value="ECO:0007669"/>
    <property type="project" value="UniProtKB-EC"/>
</dbReference>
<dbReference type="SUPFAM" id="SSF54826">
    <property type="entry name" value="Enolase N-terminal domain-like"/>
    <property type="match status" value="1"/>
</dbReference>
<dbReference type="InterPro" id="IPR029065">
    <property type="entry name" value="Enolase_C-like"/>
</dbReference>
<dbReference type="InterPro" id="IPR029017">
    <property type="entry name" value="Enolase-like_N"/>
</dbReference>
<organism evidence="5">
    <name type="scientific">marine metagenome</name>
    <dbReference type="NCBI Taxonomy" id="408172"/>
    <lineage>
        <taxon>unclassified sequences</taxon>
        <taxon>metagenomes</taxon>
        <taxon>ecological metagenomes</taxon>
    </lineage>
</organism>
<feature type="domain" description="Mandelate racemase/muconate lactonizing enzyme C-terminal" evidence="4">
    <location>
        <begin position="148"/>
        <end position="249"/>
    </location>
</feature>
<dbReference type="Pfam" id="PF02746">
    <property type="entry name" value="MR_MLE_N"/>
    <property type="match status" value="1"/>
</dbReference>
<dbReference type="Gene3D" id="3.20.20.120">
    <property type="entry name" value="Enolase-like C-terminal domain"/>
    <property type="match status" value="1"/>
</dbReference>
<dbReference type="InterPro" id="IPR013342">
    <property type="entry name" value="Mandelate_racemase_C"/>
</dbReference>
<dbReference type="Pfam" id="PF13378">
    <property type="entry name" value="MR_MLE_C"/>
    <property type="match status" value="1"/>
</dbReference>
<comment type="catalytic activity">
    <reaction evidence="1">
        <text>D-glucarate = 5-dehydro-4-deoxy-D-glucarate + H2O</text>
        <dbReference type="Rhea" id="RHEA:14573"/>
        <dbReference type="ChEBI" id="CHEBI:15377"/>
        <dbReference type="ChEBI" id="CHEBI:30612"/>
        <dbReference type="ChEBI" id="CHEBI:42819"/>
        <dbReference type="EC" id="4.2.1.40"/>
    </reaction>
</comment>
<dbReference type="SMART" id="SM00922">
    <property type="entry name" value="MR_MLE"/>
    <property type="match status" value="1"/>
</dbReference>
<dbReference type="EMBL" id="UINC01015913">
    <property type="protein sequence ID" value="SVA66656.1"/>
    <property type="molecule type" value="Genomic_DNA"/>
</dbReference>
<reference evidence="5" key="1">
    <citation type="submission" date="2018-05" db="EMBL/GenBank/DDBJ databases">
        <authorList>
            <person name="Lanie J.A."/>
            <person name="Ng W.-L."/>
            <person name="Kazmierczak K.M."/>
            <person name="Andrzejewski T.M."/>
            <person name="Davidsen T.M."/>
            <person name="Wayne K.J."/>
            <person name="Tettelin H."/>
            <person name="Glass J.I."/>
            <person name="Rusch D."/>
            <person name="Podicherti R."/>
            <person name="Tsui H.-C.T."/>
            <person name="Winkler M.E."/>
        </authorList>
    </citation>
    <scope>NUCLEOTIDE SEQUENCE</scope>
</reference>
<evidence type="ECO:0000313" key="5">
    <source>
        <dbReference type="EMBL" id="SVA66656.1"/>
    </source>
</evidence>
<accession>A0A381XPE8</accession>
<dbReference type="Gene3D" id="3.30.390.10">
    <property type="entry name" value="Enolase-like, N-terminal domain"/>
    <property type="match status" value="1"/>
</dbReference>
<dbReference type="SFLD" id="SFLDS00001">
    <property type="entry name" value="Enolase"/>
    <property type="match status" value="1"/>
</dbReference>
<proteinExistence type="predicted"/>